<proteinExistence type="inferred from homology"/>
<evidence type="ECO:0000259" key="4">
    <source>
        <dbReference type="Pfam" id="PF02538"/>
    </source>
</evidence>
<dbReference type="InterPro" id="IPR008040">
    <property type="entry name" value="Hydant_A_N"/>
</dbReference>
<evidence type="ECO:0000313" key="7">
    <source>
        <dbReference type="Proteomes" id="UP001164286"/>
    </source>
</evidence>
<feature type="compositionally biased region" description="Basic and acidic residues" evidence="2">
    <location>
        <begin position="1323"/>
        <end position="1332"/>
    </location>
</feature>
<comment type="caution">
    <text evidence="6">The sequence shown here is derived from an EMBL/GenBank/DDBJ whole genome shotgun (WGS) entry which is preliminary data.</text>
</comment>
<dbReference type="InterPro" id="IPR002821">
    <property type="entry name" value="Hydantoinase_A"/>
</dbReference>
<protein>
    <submittedName>
        <fullName evidence="6">5-oxoprolinase</fullName>
    </submittedName>
</protein>
<evidence type="ECO:0000313" key="6">
    <source>
        <dbReference type="EMBL" id="KAI9631778.1"/>
    </source>
</evidence>
<dbReference type="Pfam" id="PF05378">
    <property type="entry name" value="Hydant_A_N"/>
    <property type="match status" value="1"/>
</dbReference>
<dbReference type="PANTHER" id="PTHR11365:SF26">
    <property type="entry name" value="5-OXOPROLINASE"/>
    <property type="match status" value="1"/>
</dbReference>
<dbReference type="GeneID" id="77725632"/>
<evidence type="ECO:0000256" key="1">
    <source>
        <dbReference type="ARBA" id="ARBA00010403"/>
    </source>
</evidence>
<feature type="domain" description="Hydantoinase A/oxoprolinase" evidence="3">
    <location>
        <begin position="283"/>
        <end position="578"/>
    </location>
</feature>
<dbReference type="Pfam" id="PF01968">
    <property type="entry name" value="Hydantoinase_A"/>
    <property type="match status" value="1"/>
</dbReference>
<gene>
    <name evidence="6" type="ORF">MKK02DRAFT_21550</name>
</gene>
<dbReference type="InterPro" id="IPR045079">
    <property type="entry name" value="Oxoprolinase-like"/>
</dbReference>
<dbReference type="EMBL" id="JAKWFO010000016">
    <property type="protein sequence ID" value="KAI9631778.1"/>
    <property type="molecule type" value="Genomic_DNA"/>
</dbReference>
<sequence>MSDKQQEASGVRVAIDRGGTFCDVWAYIPANLVHRDLSPDLLGNAEVIPSTDGSGSVQVTFKLLSVDPANYDDAPSEGIRRLLQIAQGKKVGRGEQYDTSLIESVRMGTTVATNALLERKGAPFGLVLTEGFADLIEIGDQTRPDLFDLSLSRKAKILYRPQDLVLAEERVTLEGWSLKQNGPSADELVKLAQEEGAMKEGEAVLMGISGEAVRVLKPLNTEKMRKDLQRLYDTGIRAIAVCLIHSYTYPEHEQQVGRIAEEIGFTQISLSSSLSPAIKALPRGNSAVIDAYLSPILRAYVDGFNSHFAGNKAGKRSEFMKSDGGLVSSDKFSGLRAVLSGPAGGFVGCALTSYSEKRKRPVVGFDMGGTSTDVCRFSGEFELTYESIIAGVKIACPQLSIETVAAGGGSRLTYKNGMFLVGPESVGAHPGPACYRKGGSLAITDANLILGRLIPSQFPSIFGPNANEPLDISASRVKFEELTAEINADRKGSKAYSVEDVASGFVRVANEGMSRPMRNVTEQKGFATASHDLCCFGGAGGQHACAIAASLGISTVVVPRFSSILSAYGIACSDLTSEASLPLSAEIPDILPSSSVQTDIQSRVDSLKADVTRQLVEQGVTPSDVVHSITVSTHYDGSDTLLQIPLSDKLKEDFIAAHLRETSFSTNRPVRIANIRVRGVGRTFKVAPTDYAHALEKAESTPNAIVAPSSRTQAFFEVDKVATPIDTPVYILGSVPTGTKIPGPAIIVDSTQTIVVEPFTVAVCLPEHVILRLYAASPSPSAGIPTPAQTDPIMLAVFANRFMSIAEQMGHTLQRTSISVSIKERLDFSCSIHGTDGALVANAPHIPVHLGSMQYAVQAQHLHWAGKLRAGDVLLTNHPQWGGTHLPDLTVVTPVFDPKDDTKVLFYVASRGHHTDIGGTGVTSMNPISKELWEEGVSIKSFRLVSQGKFEEQGVRDLFGEVAKYPGCSATRRIDHNITDLQAAISANVQGTKLVNRLFDEFGSDQVLFYMKEIQLVAQQTIKAFFRETYDKFEGKPLRAHDFMDDGTRIQLEVRINREEGTAVFDWAGTGPQTYGNMNCPISLSYAAIIYSLRSMINPEIPMPLNQGVLDPVTNIVPPNSFLNPSGAVAISGSTISSQRLIDVILQAFEAAACSQGCASSTGFGSGGKLADGTVVPGFTYGESLGGGSGAGPTWSGKHAVCVHSTNTRLTDVEIFEQRTPLILLDSSIRWESGGRGAHRGGNGMAKMFEAREDVNFSIVSQRRTFAPKGMKGGEDGARGANTWFKKTEDGGYQAINVGSNGIAKLKKGDRVRIETPGGGGWGKEERASLSQ</sequence>
<feature type="region of interest" description="Disordered" evidence="2">
    <location>
        <begin position="1310"/>
        <end position="1332"/>
    </location>
</feature>
<dbReference type="Pfam" id="PF02538">
    <property type="entry name" value="Hydantoinase_B"/>
    <property type="match status" value="1"/>
</dbReference>
<evidence type="ECO:0000259" key="3">
    <source>
        <dbReference type="Pfam" id="PF01968"/>
    </source>
</evidence>
<dbReference type="InterPro" id="IPR003692">
    <property type="entry name" value="Hydantoinase_B"/>
</dbReference>
<feature type="domain" description="Hydantoinase B/oxoprolinase" evidence="4">
    <location>
        <begin position="791"/>
        <end position="1324"/>
    </location>
</feature>
<evidence type="ECO:0000256" key="2">
    <source>
        <dbReference type="SAM" id="MobiDB-lite"/>
    </source>
</evidence>
<dbReference type="RefSeq" id="XP_052941555.1">
    <property type="nucleotide sequence ID" value="XM_053086431.1"/>
</dbReference>
<accession>A0AA38H084</accession>
<dbReference type="GO" id="GO:0006749">
    <property type="term" value="P:glutathione metabolic process"/>
    <property type="evidence" value="ECO:0007669"/>
    <property type="project" value="TreeGrafter"/>
</dbReference>
<evidence type="ECO:0000259" key="5">
    <source>
        <dbReference type="Pfam" id="PF05378"/>
    </source>
</evidence>
<reference evidence="6" key="1">
    <citation type="journal article" date="2022" name="G3 (Bethesda)">
        <title>High quality genome of the basidiomycete yeast Dioszegia hungarica PDD-24b-2 isolated from cloud water.</title>
        <authorList>
            <person name="Jarrige D."/>
            <person name="Haridas S."/>
            <person name="Bleykasten-Grosshans C."/>
            <person name="Joly M."/>
            <person name="Nadalig T."/>
            <person name="Sancelme M."/>
            <person name="Vuilleumier S."/>
            <person name="Grigoriev I.V."/>
            <person name="Amato P."/>
            <person name="Bringel F."/>
        </authorList>
    </citation>
    <scope>NUCLEOTIDE SEQUENCE</scope>
    <source>
        <strain evidence="6">PDD-24b-2</strain>
    </source>
</reference>
<organism evidence="6 7">
    <name type="scientific">Dioszegia hungarica</name>
    <dbReference type="NCBI Taxonomy" id="4972"/>
    <lineage>
        <taxon>Eukaryota</taxon>
        <taxon>Fungi</taxon>
        <taxon>Dikarya</taxon>
        <taxon>Basidiomycota</taxon>
        <taxon>Agaricomycotina</taxon>
        <taxon>Tremellomycetes</taxon>
        <taxon>Tremellales</taxon>
        <taxon>Bulleribasidiaceae</taxon>
        <taxon>Dioszegia</taxon>
    </lineage>
</organism>
<dbReference type="Proteomes" id="UP001164286">
    <property type="component" value="Unassembled WGS sequence"/>
</dbReference>
<keyword evidence="7" id="KW-1185">Reference proteome</keyword>
<dbReference type="GO" id="GO:0017168">
    <property type="term" value="F:5-oxoprolinase (ATP-hydrolyzing) activity"/>
    <property type="evidence" value="ECO:0007669"/>
    <property type="project" value="TreeGrafter"/>
</dbReference>
<name>A0AA38H084_9TREE</name>
<comment type="similarity">
    <text evidence="1">Belongs to the oxoprolinase family.</text>
</comment>
<dbReference type="PANTHER" id="PTHR11365">
    <property type="entry name" value="5-OXOPROLINASE RELATED"/>
    <property type="match status" value="1"/>
</dbReference>
<dbReference type="GO" id="GO:0005829">
    <property type="term" value="C:cytosol"/>
    <property type="evidence" value="ECO:0007669"/>
    <property type="project" value="TreeGrafter"/>
</dbReference>
<feature type="domain" description="Hydantoinase/oxoprolinase N-terminal" evidence="5">
    <location>
        <begin position="12"/>
        <end position="264"/>
    </location>
</feature>